<reference evidence="2" key="1">
    <citation type="journal article" date="2019" name="Int. J. Syst. Evol. Microbiol.">
        <title>The Global Catalogue of Microorganisms (GCM) 10K type strain sequencing project: providing services to taxonomists for standard genome sequencing and annotation.</title>
        <authorList>
            <consortium name="The Broad Institute Genomics Platform"/>
            <consortium name="The Broad Institute Genome Sequencing Center for Infectious Disease"/>
            <person name="Wu L."/>
            <person name="Ma J."/>
        </authorList>
    </citation>
    <scope>NUCLEOTIDE SEQUENCE [LARGE SCALE GENOMIC DNA]</scope>
    <source>
        <strain evidence="2">CGMCC 4.7139</strain>
    </source>
</reference>
<keyword evidence="2" id="KW-1185">Reference proteome</keyword>
<sequence>MAEVLKTADFPWWIAGGYAIELAIGHELRPHGDLDVLVLRRDQARAQDCLAGWDLHVADPPGTGQLRAWGVGEVLQQPLHDIWCRRTPETPWSVQLMLDEAEGEDWVSRRDPRVRLPIAHLGRVAVNGIPYLTPEVQLFYKAKQTREKDEVDFEAVYPLLDRDQRAWLLAALNTTAPEHPWRRRLQSVS</sequence>
<dbReference type="Proteomes" id="UP001595993">
    <property type="component" value="Unassembled WGS sequence"/>
</dbReference>
<comment type="caution">
    <text evidence="1">The sequence shown here is derived from an EMBL/GenBank/DDBJ whole genome shotgun (WGS) entry which is preliminary data.</text>
</comment>
<organism evidence="1 2">
    <name type="scientific">Streptomyces maoxianensis</name>
    <dbReference type="NCBI Taxonomy" id="1459942"/>
    <lineage>
        <taxon>Bacteria</taxon>
        <taxon>Bacillati</taxon>
        <taxon>Actinomycetota</taxon>
        <taxon>Actinomycetes</taxon>
        <taxon>Kitasatosporales</taxon>
        <taxon>Streptomycetaceae</taxon>
        <taxon>Streptomyces</taxon>
    </lineage>
</organism>
<evidence type="ECO:0000313" key="2">
    <source>
        <dbReference type="Proteomes" id="UP001595993"/>
    </source>
</evidence>
<gene>
    <name evidence="1" type="ORF">ACFO9E_26150</name>
</gene>
<proteinExistence type="predicted"/>
<dbReference type="EMBL" id="JBHSFE010000021">
    <property type="protein sequence ID" value="MFC4611250.1"/>
    <property type="molecule type" value="Genomic_DNA"/>
</dbReference>
<accession>A0ABV9GAC8</accession>
<evidence type="ECO:0000313" key="1">
    <source>
        <dbReference type="EMBL" id="MFC4611250.1"/>
    </source>
</evidence>
<dbReference type="RefSeq" id="WP_381200144.1">
    <property type="nucleotide sequence ID" value="NZ_JBHSFE010000021.1"/>
</dbReference>
<dbReference type="InterPro" id="IPR019646">
    <property type="entry name" value="Aminoglyc_AdlTrfase"/>
</dbReference>
<dbReference type="Gene3D" id="3.30.460.40">
    <property type="match status" value="1"/>
</dbReference>
<protein>
    <submittedName>
        <fullName evidence="1">Nucleotidyltransferase domain-containing protein</fullName>
    </submittedName>
</protein>
<name>A0ABV9GAC8_9ACTN</name>
<dbReference type="Pfam" id="PF10706">
    <property type="entry name" value="Aminoglyc_resit"/>
    <property type="match status" value="1"/>
</dbReference>